<dbReference type="Gene3D" id="1.10.10.10">
    <property type="entry name" value="Winged helix-like DNA-binding domain superfamily/Winged helix DNA-binding domain"/>
    <property type="match status" value="1"/>
</dbReference>
<dbReference type="OrthoDB" id="9797223at2"/>
<dbReference type="PRINTS" id="PR00037">
    <property type="entry name" value="HTHLACR"/>
</dbReference>
<evidence type="ECO:0000256" key="2">
    <source>
        <dbReference type="ARBA" id="ARBA00023125"/>
    </source>
</evidence>
<dbReference type="AlphaFoldDB" id="A0A1E5GC86"/>
<keyword evidence="2" id="KW-0238">DNA-binding</keyword>
<dbReference type="InterPro" id="IPR050313">
    <property type="entry name" value="Carb_Metab_HTH_regulators"/>
</dbReference>
<dbReference type="PANTHER" id="PTHR30363">
    <property type="entry name" value="HTH-TYPE TRANSCRIPTIONAL REGULATOR SRLR-RELATED"/>
    <property type="match status" value="1"/>
</dbReference>
<evidence type="ECO:0000259" key="4">
    <source>
        <dbReference type="PROSITE" id="PS51000"/>
    </source>
</evidence>
<dbReference type="SUPFAM" id="SSF46785">
    <property type="entry name" value="Winged helix' DNA-binding domain"/>
    <property type="match status" value="1"/>
</dbReference>
<name>A0A1E5GC86_9ENTE</name>
<evidence type="ECO:0000313" key="6">
    <source>
        <dbReference type="Proteomes" id="UP000094068"/>
    </source>
</evidence>
<sequence length="257" mass="29068">MKISQGDVFRRRENLIRRLRESDSLTVKELAKFFNVSAVTIRRDLLFLEKKKMIERFYGGVKLIPTHELKQPVQLEKTTFPVVIFVEEIKPLLVNGTQLFIGAGLFSTELIYALSFFDIVILTNDAAAFSIDHSEKKALISISGGELEKNTNALVGDFATHSFNKVAADLCIIEAAGFNTHEVTTKTLNESFVYRTMIQHTKGLKIVYTPSANLETVSSFMIDRTFLFDRLYTDTSIPPSILTSYQAQEIPVKVLFE</sequence>
<keyword evidence="3" id="KW-0804">Transcription</keyword>
<keyword evidence="6" id="KW-1185">Reference proteome</keyword>
<reference evidence="6" key="1">
    <citation type="submission" date="2016-09" db="EMBL/GenBank/DDBJ databases">
        <authorList>
            <person name="Gulvik C.A."/>
        </authorList>
    </citation>
    <scope>NUCLEOTIDE SEQUENCE [LARGE SCALE GENOMIC DNA]</scope>
    <source>
        <strain evidence="6">DSM 23328</strain>
    </source>
</reference>
<dbReference type="SMART" id="SM00420">
    <property type="entry name" value="HTH_DEOR"/>
    <property type="match status" value="1"/>
</dbReference>
<proteinExistence type="predicted"/>
<dbReference type="SMART" id="SM01134">
    <property type="entry name" value="DeoRC"/>
    <property type="match status" value="1"/>
</dbReference>
<dbReference type="GO" id="GO:0003700">
    <property type="term" value="F:DNA-binding transcription factor activity"/>
    <property type="evidence" value="ECO:0007669"/>
    <property type="project" value="InterPro"/>
</dbReference>
<evidence type="ECO:0000256" key="3">
    <source>
        <dbReference type="ARBA" id="ARBA00023163"/>
    </source>
</evidence>
<gene>
    <name evidence="5" type="ORF">BCR21_12990</name>
</gene>
<organism evidence="5 6">
    <name type="scientific">Enterococcus ureasiticus</name>
    <dbReference type="NCBI Taxonomy" id="903984"/>
    <lineage>
        <taxon>Bacteria</taxon>
        <taxon>Bacillati</taxon>
        <taxon>Bacillota</taxon>
        <taxon>Bacilli</taxon>
        <taxon>Lactobacillales</taxon>
        <taxon>Enterococcaceae</taxon>
        <taxon>Enterococcus</taxon>
    </lineage>
</organism>
<dbReference type="EMBL" id="MIJZ01000015">
    <property type="protein sequence ID" value="OEG10261.1"/>
    <property type="molecule type" value="Genomic_DNA"/>
</dbReference>
<dbReference type="InterPro" id="IPR018356">
    <property type="entry name" value="Tscrpt_reg_HTH_DeoR_CS"/>
</dbReference>
<dbReference type="Pfam" id="PF08220">
    <property type="entry name" value="HTH_DeoR"/>
    <property type="match status" value="1"/>
</dbReference>
<accession>A0A1E5GC86</accession>
<dbReference type="RefSeq" id="WP_069646953.1">
    <property type="nucleotide sequence ID" value="NZ_MIJZ01000015.1"/>
</dbReference>
<dbReference type="Pfam" id="PF00455">
    <property type="entry name" value="DeoRC"/>
    <property type="match status" value="1"/>
</dbReference>
<dbReference type="PROSITE" id="PS51000">
    <property type="entry name" value="HTH_DEOR_2"/>
    <property type="match status" value="1"/>
</dbReference>
<dbReference type="InterPro" id="IPR036390">
    <property type="entry name" value="WH_DNA-bd_sf"/>
</dbReference>
<comment type="caution">
    <text evidence="5">The sequence shown here is derived from an EMBL/GenBank/DDBJ whole genome shotgun (WGS) entry which is preliminary data.</text>
</comment>
<keyword evidence="1" id="KW-0805">Transcription regulation</keyword>
<dbReference type="InterPro" id="IPR014036">
    <property type="entry name" value="DeoR-like_C"/>
</dbReference>
<dbReference type="PROSITE" id="PS00894">
    <property type="entry name" value="HTH_DEOR_1"/>
    <property type="match status" value="1"/>
</dbReference>
<evidence type="ECO:0000313" key="5">
    <source>
        <dbReference type="EMBL" id="OEG10261.1"/>
    </source>
</evidence>
<evidence type="ECO:0000256" key="1">
    <source>
        <dbReference type="ARBA" id="ARBA00023015"/>
    </source>
</evidence>
<dbReference type="GO" id="GO:0003677">
    <property type="term" value="F:DNA binding"/>
    <property type="evidence" value="ECO:0007669"/>
    <property type="project" value="UniProtKB-KW"/>
</dbReference>
<protein>
    <recommendedName>
        <fullName evidence="4">HTH deoR-type domain-containing protein</fullName>
    </recommendedName>
</protein>
<dbReference type="InterPro" id="IPR036388">
    <property type="entry name" value="WH-like_DNA-bd_sf"/>
</dbReference>
<dbReference type="STRING" id="903984.BCR21_12990"/>
<dbReference type="Proteomes" id="UP000094068">
    <property type="component" value="Unassembled WGS sequence"/>
</dbReference>
<feature type="domain" description="HTH deoR-type" evidence="4">
    <location>
        <begin position="8"/>
        <end position="63"/>
    </location>
</feature>
<dbReference type="PANTHER" id="PTHR30363:SF44">
    <property type="entry name" value="AGA OPERON TRANSCRIPTIONAL REPRESSOR-RELATED"/>
    <property type="match status" value="1"/>
</dbReference>
<dbReference type="InterPro" id="IPR001034">
    <property type="entry name" value="DeoR_HTH"/>
</dbReference>